<feature type="domain" description="PhoD-like phosphatase metallophosphatase" evidence="1">
    <location>
        <begin position="170"/>
        <end position="415"/>
    </location>
</feature>
<proteinExistence type="predicted"/>
<dbReference type="CDD" id="cd07389">
    <property type="entry name" value="MPP_PhoD"/>
    <property type="match status" value="1"/>
</dbReference>
<reference evidence="2 3" key="1">
    <citation type="submission" date="2016-06" db="EMBL/GenBank/DDBJ databases">
        <title>Insight into the functional genes involving in sulfur oxidation in Pearl River water.</title>
        <authorList>
            <person name="Luo J."/>
            <person name="Tan X."/>
            <person name="Lin W."/>
        </authorList>
    </citation>
    <scope>NUCLEOTIDE SEQUENCE [LARGE SCALE GENOMIC DNA]</scope>
    <source>
        <strain evidence="2 3">LS2</strain>
    </source>
</reference>
<dbReference type="InterPro" id="IPR018946">
    <property type="entry name" value="PhoD-like_MPP"/>
</dbReference>
<dbReference type="EMBL" id="CP016027">
    <property type="protein sequence ID" value="ANJ66134.1"/>
    <property type="molecule type" value="Genomic_DNA"/>
</dbReference>
<dbReference type="KEGG" id="haz:A9404_00965"/>
<sequence>MTQSNDLPSADRREFLRTGVTAGALVVGGFWPFPSAWAEPAPPGVLHAGPMQGYVASRSGIVWLQTPGAADVFVEFAPVDKPDDKRRTDPQKTVAEQAFCAHISIDDLTPGVNYHCQPYVNNQPVADKTLLLRTQKIWMWRGPAPDFTVLTGSCAYINDPFYERPGKPYGGGYEIYEPMAREQADLMVWLGDNLYFREPDLLSPEGMSLRYRKDRAFAPLQKFLRSTPQVAIWDDHDYGPNDSEMSFQFKGHALELFKTYWANPSYGLPGSPGVFTKVSQYDADFFLLDDRWYRDADRTSPGDRGKVMFGPEQMNWLRNALLFSKAKFKIIAAGGQFFNDDDAYEGWNQYPIERAEFLGWLQQYQIPGVLFLSGDRHITELIRYPRPHYGGKRDYPLIEFTSSPINSGPAEGDDDPNRVPGTLVTERNYGVLKFTGKGKDRTLELATKDTKGQTKWTHRITLADLGWD</sequence>
<keyword evidence="3" id="KW-1185">Reference proteome</keyword>
<organism evidence="2 3">
    <name type="scientific">Halothiobacillus diazotrophicus</name>
    <dbReference type="NCBI Taxonomy" id="1860122"/>
    <lineage>
        <taxon>Bacteria</taxon>
        <taxon>Pseudomonadati</taxon>
        <taxon>Pseudomonadota</taxon>
        <taxon>Gammaproteobacteria</taxon>
        <taxon>Chromatiales</taxon>
        <taxon>Halothiobacillaceae</taxon>
        <taxon>Halothiobacillus</taxon>
    </lineage>
</organism>
<accession>A0A191ZE40</accession>
<dbReference type="Gene3D" id="3.60.21.70">
    <property type="entry name" value="PhoD-like phosphatase"/>
    <property type="match status" value="1"/>
</dbReference>
<evidence type="ECO:0000313" key="2">
    <source>
        <dbReference type="EMBL" id="ANJ66134.1"/>
    </source>
</evidence>
<dbReference type="PANTHER" id="PTHR33987">
    <property type="entry name" value="CALCINEURIN-LIKE METALLO-PHOSPHOESTERASE SUPERFAMILY PROTEIN"/>
    <property type="match status" value="1"/>
</dbReference>
<dbReference type="SUPFAM" id="SSF56300">
    <property type="entry name" value="Metallo-dependent phosphatases"/>
    <property type="match status" value="1"/>
</dbReference>
<dbReference type="InterPro" id="IPR006311">
    <property type="entry name" value="TAT_signal"/>
</dbReference>
<dbReference type="STRING" id="1860122.A9404_00965"/>
<dbReference type="RefSeq" id="WP_066097836.1">
    <property type="nucleotide sequence ID" value="NZ_CP016027.1"/>
</dbReference>
<name>A0A191ZE40_9GAMM</name>
<evidence type="ECO:0000313" key="3">
    <source>
        <dbReference type="Proteomes" id="UP000078596"/>
    </source>
</evidence>
<protein>
    <submittedName>
        <fullName evidence="2">Phosphodiesterase</fullName>
    </submittedName>
</protein>
<dbReference type="OrthoDB" id="327733at2"/>
<evidence type="ECO:0000259" key="1">
    <source>
        <dbReference type="Pfam" id="PF09423"/>
    </source>
</evidence>
<dbReference type="AlphaFoldDB" id="A0A191ZE40"/>
<dbReference type="PANTHER" id="PTHR33987:SF1">
    <property type="entry name" value="CALCINEURIN-LIKE METALLO-PHOSPHOESTERASE SUPERFAMILY PROTEIN"/>
    <property type="match status" value="1"/>
</dbReference>
<dbReference type="Proteomes" id="UP000078596">
    <property type="component" value="Chromosome"/>
</dbReference>
<dbReference type="InterPro" id="IPR038607">
    <property type="entry name" value="PhoD-like_sf"/>
</dbReference>
<dbReference type="InterPro" id="IPR029052">
    <property type="entry name" value="Metallo-depent_PP-like"/>
</dbReference>
<dbReference type="PROSITE" id="PS51318">
    <property type="entry name" value="TAT"/>
    <property type="match status" value="1"/>
</dbReference>
<dbReference type="Pfam" id="PF09423">
    <property type="entry name" value="PhoD"/>
    <property type="match status" value="1"/>
</dbReference>
<gene>
    <name evidence="2" type="ORF">A9404_00965</name>
</gene>